<evidence type="ECO:0000256" key="1">
    <source>
        <dbReference type="SAM" id="Phobius"/>
    </source>
</evidence>
<dbReference type="AlphaFoldDB" id="A0AAV4T9W7"/>
<evidence type="ECO:0000313" key="3">
    <source>
        <dbReference type="Proteomes" id="UP001054945"/>
    </source>
</evidence>
<protein>
    <submittedName>
        <fullName evidence="2">Uncharacterized protein</fullName>
    </submittedName>
</protein>
<name>A0AAV4T9W7_CAEEX</name>
<reference evidence="2 3" key="1">
    <citation type="submission" date="2021-06" db="EMBL/GenBank/DDBJ databases">
        <title>Caerostris extrusa draft genome.</title>
        <authorList>
            <person name="Kono N."/>
            <person name="Arakawa K."/>
        </authorList>
    </citation>
    <scope>NUCLEOTIDE SEQUENCE [LARGE SCALE GENOMIC DNA]</scope>
</reference>
<keyword evidence="1" id="KW-0472">Membrane</keyword>
<evidence type="ECO:0000313" key="2">
    <source>
        <dbReference type="EMBL" id="GIY42865.1"/>
    </source>
</evidence>
<comment type="caution">
    <text evidence="2">The sequence shown here is derived from an EMBL/GenBank/DDBJ whole genome shotgun (WGS) entry which is preliminary data.</text>
</comment>
<dbReference type="Proteomes" id="UP001054945">
    <property type="component" value="Unassembled WGS sequence"/>
</dbReference>
<keyword evidence="3" id="KW-1185">Reference proteome</keyword>
<proteinExistence type="predicted"/>
<keyword evidence="1" id="KW-0812">Transmembrane</keyword>
<feature type="transmembrane region" description="Helical" evidence="1">
    <location>
        <begin position="32"/>
        <end position="50"/>
    </location>
</feature>
<organism evidence="2 3">
    <name type="scientific">Caerostris extrusa</name>
    <name type="common">Bark spider</name>
    <name type="synonym">Caerostris bankana</name>
    <dbReference type="NCBI Taxonomy" id="172846"/>
    <lineage>
        <taxon>Eukaryota</taxon>
        <taxon>Metazoa</taxon>
        <taxon>Ecdysozoa</taxon>
        <taxon>Arthropoda</taxon>
        <taxon>Chelicerata</taxon>
        <taxon>Arachnida</taxon>
        <taxon>Araneae</taxon>
        <taxon>Araneomorphae</taxon>
        <taxon>Entelegynae</taxon>
        <taxon>Araneoidea</taxon>
        <taxon>Araneidae</taxon>
        <taxon>Caerostris</taxon>
    </lineage>
</organism>
<sequence>MFQSTEYYTSTQSKLSPFLSMYDLLSNSNPGLAHYLFVFPGLRAIHIYVIRKFWLFPSWNMNGMKRYIKKRVATGRKHTKFVGAFLPFFSLPDSRAGDERCSRIRFFYCRFL</sequence>
<dbReference type="EMBL" id="BPLR01010903">
    <property type="protein sequence ID" value="GIY42865.1"/>
    <property type="molecule type" value="Genomic_DNA"/>
</dbReference>
<gene>
    <name evidence="2" type="ORF">CEXT_321201</name>
</gene>
<accession>A0AAV4T9W7</accession>
<keyword evidence="1" id="KW-1133">Transmembrane helix</keyword>